<reference evidence="2" key="1">
    <citation type="submission" date="2020-07" db="EMBL/GenBank/DDBJ databases">
        <title>Koleobacter methoxysyntrophicus gen. nov., sp. nov., a novel anaerobic bacterium isolated from deep subsurface oil field and proposal of Koleobacterales ord. nov. in the phylum Firmicutes.</title>
        <authorList>
            <person name="Sakamoto S."/>
            <person name="Tamaki H."/>
        </authorList>
    </citation>
    <scope>NUCLEOTIDE SEQUENCE</scope>
    <source>
        <strain evidence="2">NRmbB1</strain>
    </source>
</reference>
<keyword evidence="2" id="KW-0378">Hydrolase</keyword>
<dbReference type="PROSITE" id="PS51832">
    <property type="entry name" value="HD_GYP"/>
    <property type="match status" value="1"/>
</dbReference>
<evidence type="ECO:0000259" key="1">
    <source>
        <dbReference type="PROSITE" id="PS51832"/>
    </source>
</evidence>
<name>A0A8A0RU06_9FIRM</name>
<dbReference type="Gene3D" id="1.10.3210.10">
    <property type="entry name" value="Hypothetical protein af1432"/>
    <property type="match status" value="1"/>
</dbReference>
<evidence type="ECO:0000313" key="2">
    <source>
        <dbReference type="EMBL" id="QSQ10626.1"/>
    </source>
</evidence>
<feature type="domain" description="HD-GYP" evidence="1">
    <location>
        <begin position="109"/>
        <end position="307"/>
    </location>
</feature>
<dbReference type="AlphaFoldDB" id="A0A8A0RU06"/>
<dbReference type="PANTHER" id="PTHR43155:SF2">
    <property type="entry name" value="CYCLIC DI-GMP PHOSPHODIESTERASE PA4108"/>
    <property type="match status" value="1"/>
</dbReference>
<keyword evidence="3" id="KW-1185">Reference proteome</keyword>
<dbReference type="EC" id="3.1.4.-" evidence="2"/>
<dbReference type="PANTHER" id="PTHR43155">
    <property type="entry name" value="CYCLIC DI-GMP PHOSPHODIESTERASE PA4108-RELATED"/>
    <property type="match status" value="1"/>
</dbReference>
<dbReference type="CDD" id="cd00077">
    <property type="entry name" value="HDc"/>
    <property type="match status" value="1"/>
</dbReference>
<sequence>MPVFVRIENAKEGLILASDIYDSEDNILLRRGTVLKSSYIKRLGEKGYNGVYVQNTDIGGIVTVDPIRRETRIKTVNAVRRFFNTSQKNVMCDEKNLKDLKKSIEDIIFELLENKDIEINLVDLKINSEYTFFHSVNVAVISLIMGIAKGYSQKNLFELGLGALLHDIGKLGIDRAIVEKPGQLDDEEFKKIKEHPEKGFSFLRESFEYDVPVRSRAVVLQYHEKYDGTGYPQGLKKDEIHPFARLVAVADVYDAMTSDRPYRKALPPHEVIEFIMGSAGTHFDPDAVSVFLSRITPYPVGSIVQLSDGTVGTVIEVYSDAVLRPKLKVLRSSKWQTGLIIDLRNDTNFMSMTITKVLQETAA</sequence>
<dbReference type="RefSeq" id="WP_206707932.1">
    <property type="nucleotide sequence ID" value="NZ_CP059066.1"/>
</dbReference>
<dbReference type="SUPFAM" id="SSF109604">
    <property type="entry name" value="HD-domain/PDEase-like"/>
    <property type="match status" value="1"/>
</dbReference>
<dbReference type="InterPro" id="IPR003607">
    <property type="entry name" value="HD/PDEase_dom"/>
</dbReference>
<dbReference type="EMBL" id="CP059066">
    <property type="protein sequence ID" value="QSQ10626.1"/>
    <property type="molecule type" value="Genomic_DNA"/>
</dbReference>
<proteinExistence type="predicted"/>
<evidence type="ECO:0000313" key="3">
    <source>
        <dbReference type="Proteomes" id="UP000662904"/>
    </source>
</evidence>
<dbReference type="GO" id="GO:0016787">
    <property type="term" value="F:hydrolase activity"/>
    <property type="evidence" value="ECO:0007669"/>
    <property type="project" value="UniProtKB-KW"/>
</dbReference>
<organism evidence="2 3">
    <name type="scientific">Koleobacter methoxysyntrophicus</name>
    <dbReference type="NCBI Taxonomy" id="2751313"/>
    <lineage>
        <taxon>Bacteria</taxon>
        <taxon>Bacillati</taxon>
        <taxon>Bacillota</taxon>
        <taxon>Clostridia</taxon>
        <taxon>Koleobacterales</taxon>
        <taxon>Koleobacteraceae</taxon>
        <taxon>Koleobacter</taxon>
    </lineage>
</organism>
<dbReference type="KEGG" id="kme:H0A61_03036"/>
<dbReference type="SMART" id="SM00471">
    <property type="entry name" value="HDc"/>
    <property type="match status" value="1"/>
</dbReference>
<dbReference type="Pfam" id="PF13487">
    <property type="entry name" value="HD_5"/>
    <property type="match status" value="1"/>
</dbReference>
<dbReference type="Proteomes" id="UP000662904">
    <property type="component" value="Chromosome"/>
</dbReference>
<gene>
    <name evidence="2" type="ORF">H0A61_03036</name>
</gene>
<accession>A0A8A0RU06</accession>
<dbReference type="InterPro" id="IPR037522">
    <property type="entry name" value="HD_GYP_dom"/>
</dbReference>
<protein>
    <submittedName>
        <fullName evidence="2">Cyclic di-GMP phosphodiesterase</fullName>
        <ecNumber evidence="2">3.1.4.-</ecNumber>
    </submittedName>
</protein>